<accession>A0A381QNC6</accession>
<dbReference type="AlphaFoldDB" id="A0A381QNC6"/>
<sequence length="201" mass="22536">MKKIIFYLFIILIVFSCSKDEDEILPYPDEDTLHEFKLHTNNRVSSLLMTSSEYNSWLSNDDFSNGGKRHALFQDIYKKFPDKYDFIFLVLNESSKPSTPSYYGKLIGVSNDIEGLGLNAYDNSAEYGSSGKLKAVMQLTAIDYLKFGPALHELAHNWANFGIITHSVDAPGSNLTSYEYLGHWGFTGGSTKGQLGGFKQS</sequence>
<dbReference type="EMBL" id="UINC01001408">
    <property type="protein sequence ID" value="SUZ79989.1"/>
    <property type="molecule type" value="Genomic_DNA"/>
</dbReference>
<proteinExistence type="predicted"/>
<feature type="non-terminal residue" evidence="1">
    <location>
        <position position="201"/>
    </location>
</feature>
<protein>
    <submittedName>
        <fullName evidence="1">Uncharacterized protein</fullName>
    </submittedName>
</protein>
<evidence type="ECO:0000313" key="1">
    <source>
        <dbReference type="EMBL" id="SUZ79989.1"/>
    </source>
</evidence>
<dbReference type="PROSITE" id="PS51257">
    <property type="entry name" value="PROKAR_LIPOPROTEIN"/>
    <property type="match status" value="1"/>
</dbReference>
<organism evidence="1">
    <name type="scientific">marine metagenome</name>
    <dbReference type="NCBI Taxonomy" id="408172"/>
    <lineage>
        <taxon>unclassified sequences</taxon>
        <taxon>metagenomes</taxon>
        <taxon>ecological metagenomes</taxon>
    </lineage>
</organism>
<reference evidence="1" key="1">
    <citation type="submission" date="2018-05" db="EMBL/GenBank/DDBJ databases">
        <authorList>
            <person name="Lanie J.A."/>
            <person name="Ng W.-L."/>
            <person name="Kazmierczak K.M."/>
            <person name="Andrzejewski T.M."/>
            <person name="Davidsen T.M."/>
            <person name="Wayne K.J."/>
            <person name="Tettelin H."/>
            <person name="Glass J.I."/>
            <person name="Rusch D."/>
            <person name="Podicherti R."/>
            <person name="Tsui H.-C.T."/>
            <person name="Winkler M.E."/>
        </authorList>
    </citation>
    <scope>NUCLEOTIDE SEQUENCE</scope>
</reference>
<gene>
    <name evidence="1" type="ORF">METZ01_LOCUS32843</name>
</gene>
<name>A0A381QNC6_9ZZZZ</name>